<evidence type="ECO:0000256" key="14">
    <source>
        <dbReference type="ARBA" id="ARBA00047783"/>
    </source>
</evidence>
<keyword evidence="7 15" id="KW-0963">Cytoplasm</keyword>
<evidence type="ECO:0000256" key="9">
    <source>
        <dbReference type="ARBA" id="ARBA00022679"/>
    </source>
</evidence>
<dbReference type="EMBL" id="WBZB01000013">
    <property type="protein sequence ID" value="KAB3531407.1"/>
    <property type="molecule type" value="Genomic_DNA"/>
</dbReference>
<name>A0A833HQ19_9FIRM</name>
<evidence type="ECO:0000256" key="12">
    <source>
        <dbReference type="ARBA" id="ARBA00029736"/>
    </source>
</evidence>
<comment type="subunit">
    <text evidence="4 15 17">Homodimer.</text>
</comment>
<keyword evidence="10 15" id="KW-0949">S-adenosyl-L-methionine</keyword>
<dbReference type="PIRSF" id="PIRSF000386">
    <property type="entry name" value="tRNA_mtase"/>
    <property type="match status" value="1"/>
</dbReference>
<dbReference type="InterPro" id="IPR016009">
    <property type="entry name" value="tRNA_MeTrfase_TRMD/TRM10"/>
</dbReference>
<dbReference type="PANTHER" id="PTHR46417">
    <property type="entry name" value="TRNA (GUANINE-N(1)-)-METHYLTRANSFERASE"/>
    <property type="match status" value="1"/>
</dbReference>
<evidence type="ECO:0000256" key="3">
    <source>
        <dbReference type="ARBA" id="ARBA00007630"/>
    </source>
</evidence>
<evidence type="ECO:0000256" key="8">
    <source>
        <dbReference type="ARBA" id="ARBA00022603"/>
    </source>
</evidence>
<evidence type="ECO:0000256" key="6">
    <source>
        <dbReference type="ARBA" id="ARBA00014679"/>
    </source>
</evidence>
<evidence type="ECO:0000256" key="10">
    <source>
        <dbReference type="ARBA" id="ARBA00022691"/>
    </source>
</evidence>
<dbReference type="CDD" id="cd18080">
    <property type="entry name" value="TrmD-like"/>
    <property type="match status" value="1"/>
</dbReference>
<evidence type="ECO:0000313" key="19">
    <source>
        <dbReference type="EMBL" id="KAB3531407.1"/>
    </source>
</evidence>
<evidence type="ECO:0000256" key="16">
    <source>
        <dbReference type="PIRSR" id="PIRSR000386-1"/>
    </source>
</evidence>
<evidence type="ECO:0000256" key="5">
    <source>
        <dbReference type="ARBA" id="ARBA00012807"/>
    </source>
</evidence>
<comment type="caution">
    <text evidence="19">The sequence shown here is derived from an EMBL/GenBank/DDBJ whole genome shotgun (WGS) entry which is preliminary data.</text>
</comment>
<dbReference type="GO" id="GO:0052906">
    <property type="term" value="F:tRNA (guanine(37)-N1)-methyltransferase activity"/>
    <property type="evidence" value="ECO:0007669"/>
    <property type="project" value="UniProtKB-UniRule"/>
</dbReference>
<dbReference type="PANTHER" id="PTHR46417:SF1">
    <property type="entry name" value="TRNA (GUANINE-N(1)-)-METHYLTRANSFERASE"/>
    <property type="match status" value="1"/>
</dbReference>
<dbReference type="FunFam" id="1.10.1270.20:FF:000001">
    <property type="entry name" value="tRNA (guanine-N(1)-)-methyltransferase"/>
    <property type="match status" value="1"/>
</dbReference>
<dbReference type="HAMAP" id="MF_00605">
    <property type="entry name" value="TrmD"/>
    <property type="match status" value="1"/>
</dbReference>
<dbReference type="NCBIfam" id="NF000648">
    <property type="entry name" value="PRK00026.1"/>
    <property type="match status" value="1"/>
</dbReference>
<feature type="domain" description="tRNA methyltransferase TRMD/TRM10-type" evidence="18">
    <location>
        <begin position="1"/>
        <end position="227"/>
    </location>
</feature>
<evidence type="ECO:0000256" key="4">
    <source>
        <dbReference type="ARBA" id="ARBA00011738"/>
    </source>
</evidence>
<evidence type="ECO:0000256" key="15">
    <source>
        <dbReference type="HAMAP-Rule" id="MF_00605"/>
    </source>
</evidence>
<evidence type="ECO:0000256" key="11">
    <source>
        <dbReference type="ARBA" id="ARBA00022694"/>
    </source>
</evidence>
<dbReference type="Proteomes" id="UP000465601">
    <property type="component" value="Unassembled WGS sequence"/>
</dbReference>
<dbReference type="InterPro" id="IPR002649">
    <property type="entry name" value="tRNA_m1G_MeTrfase_TrmD"/>
</dbReference>
<dbReference type="FunFam" id="3.40.1280.10:FF:000001">
    <property type="entry name" value="tRNA (guanine-N(1)-)-methyltransferase"/>
    <property type="match status" value="1"/>
</dbReference>
<dbReference type="AlphaFoldDB" id="A0A833HQ19"/>
<dbReference type="InterPro" id="IPR029026">
    <property type="entry name" value="tRNA_m1G_MTases_N"/>
</dbReference>
<dbReference type="RefSeq" id="WP_151865134.1">
    <property type="nucleotide sequence ID" value="NZ_WBZB01000013.1"/>
</dbReference>
<accession>A0A833HQ19</accession>
<dbReference type="GO" id="GO:0002939">
    <property type="term" value="P:tRNA N1-guanine methylation"/>
    <property type="evidence" value="ECO:0007669"/>
    <property type="project" value="TreeGrafter"/>
</dbReference>
<evidence type="ECO:0000256" key="2">
    <source>
        <dbReference type="ARBA" id="ARBA00004496"/>
    </source>
</evidence>
<comment type="similarity">
    <text evidence="3 15 17">Belongs to the RNA methyltransferase TrmD family.</text>
</comment>
<evidence type="ECO:0000259" key="18">
    <source>
        <dbReference type="Pfam" id="PF01746"/>
    </source>
</evidence>
<comment type="catalytic activity">
    <reaction evidence="14 15 17">
        <text>guanosine(37) in tRNA + S-adenosyl-L-methionine = N(1)-methylguanosine(37) in tRNA + S-adenosyl-L-homocysteine + H(+)</text>
        <dbReference type="Rhea" id="RHEA:36899"/>
        <dbReference type="Rhea" id="RHEA-COMP:10145"/>
        <dbReference type="Rhea" id="RHEA-COMP:10147"/>
        <dbReference type="ChEBI" id="CHEBI:15378"/>
        <dbReference type="ChEBI" id="CHEBI:57856"/>
        <dbReference type="ChEBI" id="CHEBI:59789"/>
        <dbReference type="ChEBI" id="CHEBI:73542"/>
        <dbReference type="ChEBI" id="CHEBI:74269"/>
        <dbReference type="EC" id="2.1.1.228"/>
    </reaction>
</comment>
<evidence type="ECO:0000256" key="1">
    <source>
        <dbReference type="ARBA" id="ARBA00002634"/>
    </source>
</evidence>
<dbReference type="InterPro" id="IPR029028">
    <property type="entry name" value="Alpha/beta_knot_MTases"/>
</dbReference>
<keyword evidence="8 15" id="KW-0489">Methyltransferase</keyword>
<keyword evidence="11 15" id="KW-0819">tRNA processing</keyword>
<dbReference type="Pfam" id="PF01746">
    <property type="entry name" value="tRNA_m1G_MT"/>
    <property type="match status" value="1"/>
</dbReference>
<proteinExistence type="inferred from homology"/>
<sequence length="250" mass="28641">MKIRILTLFPEMFDKTLGSSILQRAIDNGYLDIQSLNIRDFSDSKHKKVDDYPYGGGPGMVMTPQPVFDCHKQALENLDSIEAPRTIYMSPKGKVFNQKLAQELSKEKALIFICGHYEGIDQRIIDTLVTDEISIGDYVLTGGEIPAMAVVDAVARLIPGVLSQEESYKDESFYNGLLEYPQYTRPQDFRGMTVPDVLTSGNHKDIDEWRFRQSVELTRNRRPDLLKDFVVPKDKEKLFKKITIEEKDRK</sequence>
<comment type="subcellular location">
    <subcellularLocation>
        <location evidence="2 15 17">Cytoplasm</location>
    </subcellularLocation>
</comment>
<dbReference type="InterPro" id="IPR023148">
    <property type="entry name" value="tRNA_m1G_MeTrfase_C_sf"/>
</dbReference>
<dbReference type="Gene3D" id="1.10.1270.20">
    <property type="entry name" value="tRNA(m1g37)methyltransferase, domain 2"/>
    <property type="match status" value="1"/>
</dbReference>
<dbReference type="SUPFAM" id="SSF75217">
    <property type="entry name" value="alpha/beta knot"/>
    <property type="match status" value="1"/>
</dbReference>
<dbReference type="Gene3D" id="3.40.1280.10">
    <property type="match status" value="1"/>
</dbReference>
<dbReference type="GO" id="GO:0005829">
    <property type="term" value="C:cytosol"/>
    <property type="evidence" value="ECO:0007669"/>
    <property type="project" value="TreeGrafter"/>
</dbReference>
<dbReference type="OrthoDB" id="9807416at2"/>
<keyword evidence="9 15" id="KW-0808">Transferase</keyword>
<evidence type="ECO:0000256" key="17">
    <source>
        <dbReference type="RuleBase" id="RU003464"/>
    </source>
</evidence>
<evidence type="ECO:0000256" key="13">
    <source>
        <dbReference type="ARBA" id="ARBA00033392"/>
    </source>
</evidence>
<gene>
    <name evidence="15 19" type="primary">trmD</name>
    <name evidence="19" type="ORF">F8153_04305</name>
</gene>
<protein>
    <recommendedName>
        <fullName evidence="6 15">tRNA (guanine-N(1)-)-methyltransferase</fullName>
        <ecNumber evidence="5 15">2.1.1.228</ecNumber>
    </recommendedName>
    <alternativeName>
        <fullName evidence="12 15">M1G-methyltransferase</fullName>
    </alternativeName>
    <alternativeName>
        <fullName evidence="13 15">tRNA [GM37] methyltransferase</fullName>
    </alternativeName>
</protein>
<keyword evidence="20" id="KW-1185">Reference proteome</keyword>
<dbReference type="NCBIfam" id="TIGR00088">
    <property type="entry name" value="trmD"/>
    <property type="match status" value="1"/>
</dbReference>
<feature type="binding site" evidence="15 16">
    <location>
        <begin position="135"/>
        <end position="140"/>
    </location>
    <ligand>
        <name>S-adenosyl-L-methionine</name>
        <dbReference type="ChEBI" id="CHEBI:59789"/>
    </ligand>
</feature>
<evidence type="ECO:0000313" key="20">
    <source>
        <dbReference type="Proteomes" id="UP000465601"/>
    </source>
</evidence>
<reference evidence="19 20" key="1">
    <citation type="submission" date="2019-10" db="EMBL/GenBank/DDBJ databases">
        <title>Alkaliphilus serpentinus sp. nov. and Alkaliphilus pronyensis sp. nov., two novel anaerobic alkaliphilic species isolated from the serpentinized-hosted hydrothermal field of the Prony Bay (New Caledonia).</title>
        <authorList>
            <person name="Postec A."/>
        </authorList>
    </citation>
    <scope>NUCLEOTIDE SEQUENCE [LARGE SCALE GENOMIC DNA]</scope>
    <source>
        <strain evidence="19 20">LacT</strain>
    </source>
</reference>
<comment type="function">
    <text evidence="1 15 17">Specifically methylates guanosine-37 in various tRNAs.</text>
</comment>
<dbReference type="EC" id="2.1.1.228" evidence="5 15"/>
<evidence type="ECO:0000256" key="7">
    <source>
        <dbReference type="ARBA" id="ARBA00022490"/>
    </source>
</evidence>
<organism evidence="19 20">
    <name type="scientific">Alkaliphilus serpentinus</name>
    <dbReference type="NCBI Taxonomy" id="1482731"/>
    <lineage>
        <taxon>Bacteria</taxon>
        <taxon>Bacillati</taxon>
        <taxon>Bacillota</taxon>
        <taxon>Clostridia</taxon>
        <taxon>Peptostreptococcales</taxon>
        <taxon>Natronincolaceae</taxon>
        <taxon>Alkaliphilus</taxon>
    </lineage>
</organism>
<feature type="binding site" evidence="15 16">
    <location>
        <position position="115"/>
    </location>
    <ligand>
        <name>S-adenosyl-L-methionine</name>
        <dbReference type="ChEBI" id="CHEBI:59789"/>
    </ligand>
</feature>